<dbReference type="Gene3D" id="1.10.630.10">
    <property type="entry name" value="Cytochrome P450"/>
    <property type="match status" value="1"/>
</dbReference>
<keyword evidence="11" id="KW-1185">Reference proteome</keyword>
<dbReference type="EMBL" id="LKEB01000034">
    <property type="protein sequence ID" value="ROW08641.1"/>
    <property type="molecule type" value="Genomic_DNA"/>
</dbReference>
<dbReference type="AlphaFoldDB" id="A0A423WYR1"/>
<keyword evidence="4 8" id="KW-0479">Metal-binding</keyword>
<dbReference type="OrthoDB" id="3934656at2759"/>
<dbReference type="PRINTS" id="PR00463">
    <property type="entry name" value="EP450I"/>
</dbReference>
<evidence type="ECO:0000256" key="1">
    <source>
        <dbReference type="ARBA" id="ARBA00001971"/>
    </source>
</evidence>
<dbReference type="InterPro" id="IPR002401">
    <property type="entry name" value="Cyt_P450_E_grp-I"/>
</dbReference>
<keyword evidence="9" id="KW-1133">Transmembrane helix</keyword>
<dbReference type="InterPro" id="IPR050121">
    <property type="entry name" value="Cytochrome_P450_monoxygenase"/>
</dbReference>
<name>A0A423WYR1_9PEZI</name>
<evidence type="ECO:0000313" key="10">
    <source>
        <dbReference type="EMBL" id="ROW08641.1"/>
    </source>
</evidence>
<evidence type="ECO:0000256" key="3">
    <source>
        <dbReference type="ARBA" id="ARBA00022617"/>
    </source>
</evidence>
<evidence type="ECO:0000256" key="2">
    <source>
        <dbReference type="ARBA" id="ARBA00010617"/>
    </source>
</evidence>
<dbReference type="InterPro" id="IPR036396">
    <property type="entry name" value="Cyt_P450_sf"/>
</dbReference>
<dbReference type="STRING" id="1230097.A0A423WYR1"/>
<dbReference type="PANTHER" id="PTHR24305:SF77">
    <property type="entry name" value="CYTOCHROME P450 MONOOXYGENASE"/>
    <property type="match status" value="1"/>
</dbReference>
<proteinExistence type="inferred from homology"/>
<dbReference type="PRINTS" id="PR00385">
    <property type="entry name" value="P450"/>
</dbReference>
<evidence type="ECO:0000256" key="7">
    <source>
        <dbReference type="ARBA" id="ARBA00023033"/>
    </source>
</evidence>
<protein>
    <recommendedName>
        <fullName evidence="12">Pisatin demethylase</fullName>
    </recommendedName>
</protein>
<feature type="binding site" description="axial binding residue" evidence="8">
    <location>
        <position position="410"/>
    </location>
    <ligand>
        <name>heme</name>
        <dbReference type="ChEBI" id="CHEBI:30413"/>
    </ligand>
    <ligandPart>
        <name>Fe</name>
        <dbReference type="ChEBI" id="CHEBI:18248"/>
    </ligandPart>
</feature>
<sequence>MATLLSPTEQRPGRVLIAVSALLVGWYIISSILTWRRLRHVPGPFLASFSYIWIGRIASRGGLHEAYKDIGEKYGQLVRVGPNELLTSDPELVRKMGSTKSTYTRGAFYEGNRFNPYHPTMFTILDTQKHDELKTRLIPGYSGRDVTNHELAVDEQISNMISLIRRKYISVPEAGTFRQFSLIKPLTYFALDVIFNLSVGKHTSGEPGCSELDEDPLTNPIIRERFADRESGNETKKKDMVASFMAHGLTQAQCEVETLFMFVAGSDATAAAMKITMLYILSTPRVYQQLKAEIATALREGKASSPITQSEARALPYLQAVIYEGLRIRPVTASALSKMVPPEGDTVHGKFIPGGVVIGANTSALLRSREMFGPDADTFRPERFLGLEEGRLAEMRRNVELTFGYGRWMCAGKPIAFMELNKVYFELLRNFDFQLLDPERPIISESYAIFKDVGLRVRATEARDME</sequence>
<reference evidence="10 11" key="1">
    <citation type="submission" date="2015-09" db="EMBL/GenBank/DDBJ databases">
        <title>Host preference determinants of Valsa canker pathogens revealed by comparative genomics.</title>
        <authorList>
            <person name="Yin Z."/>
            <person name="Huang L."/>
        </authorList>
    </citation>
    <scope>NUCLEOTIDE SEQUENCE [LARGE SCALE GENOMIC DNA]</scope>
    <source>
        <strain evidence="10 11">SXYLt</strain>
    </source>
</reference>
<keyword evidence="6 8" id="KW-0408">Iron</keyword>
<dbReference type="GO" id="GO:0020037">
    <property type="term" value="F:heme binding"/>
    <property type="evidence" value="ECO:0007669"/>
    <property type="project" value="InterPro"/>
</dbReference>
<evidence type="ECO:0000256" key="6">
    <source>
        <dbReference type="ARBA" id="ARBA00023004"/>
    </source>
</evidence>
<evidence type="ECO:0000256" key="9">
    <source>
        <dbReference type="SAM" id="Phobius"/>
    </source>
</evidence>
<keyword evidence="7" id="KW-0503">Monooxygenase</keyword>
<dbReference type="GO" id="GO:0016705">
    <property type="term" value="F:oxidoreductase activity, acting on paired donors, with incorporation or reduction of molecular oxygen"/>
    <property type="evidence" value="ECO:0007669"/>
    <property type="project" value="InterPro"/>
</dbReference>
<dbReference type="GO" id="GO:0004497">
    <property type="term" value="F:monooxygenase activity"/>
    <property type="evidence" value="ECO:0007669"/>
    <property type="project" value="UniProtKB-KW"/>
</dbReference>
<gene>
    <name evidence="10" type="ORF">VPNG_06154</name>
</gene>
<dbReference type="InterPro" id="IPR001128">
    <property type="entry name" value="Cyt_P450"/>
</dbReference>
<dbReference type="GO" id="GO:0005506">
    <property type="term" value="F:iron ion binding"/>
    <property type="evidence" value="ECO:0007669"/>
    <property type="project" value="InterPro"/>
</dbReference>
<evidence type="ECO:0000256" key="4">
    <source>
        <dbReference type="ARBA" id="ARBA00022723"/>
    </source>
</evidence>
<accession>A0A423WYR1</accession>
<dbReference type="CDD" id="cd11060">
    <property type="entry name" value="CYP57A1-like"/>
    <property type="match status" value="1"/>
</dbReference>
<keyword evidence="9" id="KW-0472">Membrane</keyword>
<evidence type="ECO:0000256" key="8">
    <source>
        <dbReference type="PIRSR" id="PIRSR602401-1"/>
    </source>
</evidence>
<dbReference type="Proteomes" id="UP000285146">
    <property type="component" value="Unassembled WGS sequence"/>
</dbReference>
<organism evidence="10 11">
    <name type="scientific">Cytospora leucostoma</name>
    <dbReference type="NCBI Taxonomy" id="1230097"/>
    <lineage>
        <taxon>Eukaryota</taxon>
        <taxon>Fungi</taxon>
        <taxon>Dikarya</taxon>
        <taxon>Ascomycota</taxon>
        <taxon>Pezizomycotina</taxon>
        <taxon>Sordariomycetes</taxon>
        <taxon>Sordariomycetidae</taxon>
        <taxon>Diaporthales</taxon>
        <taxon>Cytosporaceae</taxon>
        <taxon>Cytospora</taxon>
    </lineage>
</organism>
<comment type="similarity">
    <text evidence="2">Belongs to the cytochrome P450 family.</text>
</comment>
<keyword evidence="9" id="KW-0812">Transmembrane</keyword>
<dbReference type="SUPFAM" id="SSF48264">
    <property type="entry name" value="Cytochrome P450"/>
    <property type="match status" value="1"/>
</dbReference>
<feature type="transmembrane region" description="Helical" evidence="9">
    <location>
        <begin position="15"/>
        <end position="35"/>
    </location>
</feature>
<comment type="caution">
    <text evidence="10">The sequence shown here is derived from an EMBL/GenBank/DDBJ whole genome shotgun (WGS) entry which is preliminary data.</text>
</comment>
<evidence type="ECO:0008006" key="12">
    <source>
        <dbReference type="Google" id="ProtNLM"/>
    </source>
</evidence>
<dbReference type="Pfam" id="PF00067">
    <property type="entry name" value="p450"/>
    <property type="match status" value="1"/>
</dbReference>
<dbReference type="InParanoid" id="A0A423WYR1"/>
<keyword evidence="5" id="KW-0560">Oxidoreductase</keyword>
<comment type="cofactor">
    <cofactor evidence="1 8">
        <name>heme</name>
        <dbReference type="ChEBI" id="CHEBI:30413"/>
    </cofactor>
</comment>
<evidence type="ECO:0000256" key="5">
    <source>
        <dbReference type="ARBA" id="ARBA00023002"/>
    </source>
</evidence>
<dbReference type="PANTHER" id="PTHR24305">
    <property type="entry name" value="CYTOCHROME P450"/>
    <property type="match status" value="1"/>
</dbReference>
<keyword evidence="3 8" id="KW-0349">Heme</keyword>
<evidence type="ECO:0000313" key="11">
    <source>
        <dbReference type="Proteomes" id="UP000285146"/>
    </source>
</evidence>